<dbReference type="InterPro" id="IPR018271">
    <property type="entry name" value="Ribosomal_uS14_CS"/>
</dbReference>
<keyword evidence="2 4" id="KW-0689">Ribosomal protein</keyword>
<dbReference type="Pfam" id="PF00253">
    <property type="entry name" value="Ribosomal_S14"/>
    <property type="match status" value="1"/>
</dbReference>
<dbReference type="SUPFAM" id="SSF57716">
    <property type="entry name" value="Glucocorticoid receptor-like (DNA-binding domain)"/>
    <property type="match status" value="1"/>
</dbReference>
<evidence type="ECO:0000256" key="3">
    <source>
        <dbReference type="ARBA" id="ARBA00023274"/>
    </source>
</evidence>
<dbReference type="GO" id="GO:0015935">
    <property type="term" value="C:small ribosomal subunit"/>
    <property type="evidence" value="ECO:0007669"/>
    <property type="project" value="TreeGrafter"/>
</dbReference>
<evidence type="ECO:0000256" key="2">
    <source>
        <dbReference type="ARBA" id="ARBA00022980"/>
    </source>
</evidence>
<reference evidence="4" key="1">
    <citation type="journal article" date="2020" name="BMC Evol. Biol.">
        <title>Potential causes and consequences of rapid mitochondrial genome evolution in thermoacidophilic Galdieria (Rhodophyta).</title>
        <authorList>
            <person name="Cho C.H."/>
            <person name="Park S.I."/>
            <person name="Ciniglia C."/>
            <person name="Yang E.C."/>
            <person name="Graf L."/>
            <person name="Bhattacharya D."/>
            <person name="Yoon H.S."/>
        </authorList>
    </citation>
    <scope>NUCLEOTIDE SEQUENCE</scope>
    <source>
        <strain evidence="4">ACUF 019</strain>
    </source>
</reference>
<accession>A0A7H0WBC8</accession>
<dbReference type="PANTHER" id="PTHR19836:SF19">
    <property type="entry name" value="SMALL RIBOSOMAL SUBUNIT PROTEIN US14M"/>
    <property type="match status" value="1"/>
</dbReference>
<dbReference type="GO" id="GO:0005737">
    <property type="term" value="C:cytoplasm"/>
    <property type="evidence" value="ECO:0007669"/>
    <property type="project" value="UniProtKB-ARBA"/>
</dbReference>
<dbReference type="PROSITE" id="PS00527">
    <property type="entry name" value="RIBOSOMAL_S14"/>
    <property type="match status" value="1"/>
</dbReference>
<keyword evidence="3" id="KW-0687">Ribonucleoprotein</keyword>
<dbReference type="GeneID" id="63062192"/>
<comment type="similarity">
    <text evidence="1">Belongs to the universal ribosomal protein uS14 family.</text>
</comment>
<dbReference type="Gene3D" id="1.10.287.1480">
    <property type="match status" value="1"/>
</dbReference>
<keyword evidence="4" id="KW-0496">Mitochondrion</keyword>
<protein>
    <submittedName>
        <fullName evidence="4">30S ribosomal protein S14</fullName>
    </submittedName>
</protein>
<dbReference type="GO" id="GO:0003735">
    <property type="term" value="F:structural constituent of ribosome"/>
    <property type="evidence" value="ECO:0007669"/>
    <property type="project" value="InterPro"/>
</dbReference>
<gene>
    <name evidence="4" type="primary">rps14</name>
    <name evidence="4" type="ORF">CDCA_ACUF019_023</name>
</gene>
<dbReference type="PANTHER" id="PTHR19836">
    <property type="entry name" value="30S RIBOSOMAL PROTEIN S14"/>
    <property type="match status" value="1"/>
</dbReference>
<proteinExistence type="inferred from homology"/>
<sequence>MKLKILKDLDQRTQVHKLEIKEKMLKSLRLHGKIPAILKFYFIKKINYDGGIKHRIRIKNRCIFSGYSRSNYKILKVSRQFLRNLALKGFYPGIKKSVW</sequence>
<evidence type="ECO:0000256" key="1">
    <source>
        <dbReference type="ARBA" id="ARBA00009083"/>
    </source>
</evidence>
<name>A0A7H0WBC8_CYACA</name>
<organism evidence="4">
    <name type="scientific">Cyanidium caldarium</name>
    <name type="common">Red alga</name>
    <dbReference type="NCBI Taxonomy" id="2771"/>
    <lineage>
        <taxon>Eukaryota</taxon>
        <taxon>Rhodophyta</taxon>
        <taxon>Bangiophyceae</taxon>
        <taxon>Cyanidiales</taxon>
        <taxon>Cyanidiaceae</taxon>
        <taxon>Cyanidium</taxon>
    </lineage>
</organism>
<dbReference type="EMBL" id="MT270118">
    <property type="protein sequence ID" value="QNR39857.1"/>
    <property type="molecule type" value="Genomic_DNA"/>
</dbReference>
<dbReference type="AlphaFoldDB" id="A0A7H0WBC8"/>
<evidence type="ECO:0000313" key="4">
    <source>
        <dbReference type="EMBL" id="QNR39857.1"/>
    </source>
</evidence>
<dbReference type="RefSeq" id="YP_010007667.1">
    <property type="nucleotide sequence ID" value="NC_053320.1"/>
</dbReference>
<dbReference type="InterPro" id="IPR001209">
    <property type="entry name" value="Ribosomal_uS14"/>
</dbReference>
<dbReference type="GO" id="GO:0006412">
    <property type="term" value="P:translation"/>
    <property type="evidence" value="ECO:0007669"/>
    <property type="project" value="InterPro"/>
</dbReference>
<geneLocation type="mitochondrion" evidence="4"/>